<comment type="caution">
    <text evidence="3">The sequence shown here is derived from an EMBL/GenBank/DDBJ whole genome shotgun (WGS) entry which is preliminary data.</text>
</comment>
<reference evidence="3 4" key="1">
    <citation type="submission" date="2020-11" db="EMBL/GenBank/DDBJ databases">
        <title>Kefir isolates.</title>
        <authorList>
            <person name="Marcisauskas S."/>
            <person name="Kim Y."/>
            <person name="Blasche S."/>
        </authorList>
    </citation>
    <scope>NUCLEOTIDE SEQUENCE [LARGE SCALE GENOMIC DNA]</scope>
    <source>
        <strain evidence="3 4">KR</strain>
    </source>
</reference>
<dbReference type="GO" id="GO:0140053">
    <property type="term" value="P:mitochondrial gene expression"/>
    <property type="evidence" value="ECO:0007669"/>
    <property type="project" value="TreeGrafter"/>
</dbReference>
<feature type="repeat" description="PPR" evidence="1">
    <location>
        <begin position="874"/>
        <end position="908"/>
    </location>
</feature>
<dbReference type="Pfam" id="PF13812">
    <property type="entry name" value="PPR_3"/>
    <property type="match status" value="1"/>
</dbReference>
<dbReference type="EMBL" id="PUHQ01000130">
    <property type="protein sequence ID" value="KAG0655078.1"/>
    <property type="molecule type" value="Genomic_DNA"/>
</dbReference>
<feature type="region of interest" description="Disordered" evidence="2">
    <location>
        <begin position="389"/>
        <end position="413"/>
    </location>
</feature>
<evidence type="ECO:0000313" key="3">
    <source>
        <dbReference type="EMBL" id="KAG0655078.1"/>
    </source>
</evidence>
<feature type="compositionally biased region" description="Low complexity" evidence="2">
    <location>
        <begin position="204"/>
        <end position="213"/>
    </location>
</feature>
<feature type="repeat" description="PPR" evidence="1">
    <location>
        <begin position="1029"/>
        <end position="1063"/>
    </location>
</feature>
<name>A0A9P7B2M3_RHOMI</name>
<proteinExistence type="predicted"/>
<dbReference type="GO" id="GO:0003729">
    <property type="term" value="F:mRNA binding"/>
    <property type="evidence" value="ECO:0007669"/>
    <property type="project" value="TreeGrafter"/>
</dbReference>
<dbReference type="Pfam" id="PF13041">
    <property type="entry name" value="PPR_2"/>
    <property type="match status" value="1"/>
</dbReference>
<dbReference type="GO" id="GO:0005739">
    <property type="term" value="C:mitochondrion"/>
    <property type="evidence" value="ECO:0007669"/>
    <property type="project" value="TreeGrafter"/>
</dbReference>
<evidence type="ECO:0008006" key="5">
    <source>
        <dbReference type="Google" id="ProtNLM"/>
    </source>
</evidence>
<feature type="compositionally biased region" description="Gly residues" evidence="2">
    <location>
        <begin position="295"/>
        <end position="305"/>
    </location>
</feature>
<feature type="compositionally biased region" description="Basic and acidic residues" evidence="2">
    <location>
        <begin position="312"/>
        <end position="334"/>
    </location>
</feature>
<feature type="compositionally biased region" description="Low complexity" evidence="2">
    <location>
        <begin position="394"/>
        <end position="410"/>
    </location>
</feature>
<dbReference type="PROSITE" id="PS51375">
    <property type="entry name" value="PPR"/>
    <property type="match status" value="5"/>
</dbReference>
<gene>
    <name evidence="3" type="ORF">C6P46_001268</name>
</gene>
<dbReference type="OrthoDB" id="185373at2759"/>
<feature type="region of interest" description="Disordered" evidence="2">
    <location>
        <begin position="156"/>
        <end position="338"/>
    </location>
</feature>
<sequence>MHARAACSKADPYPCSQTGQSGARARDVTASEIRSAPPPKTQGTPRSLSSERETVRADWQWRGKTGRHAQTRSVGSEASDRFFFTRRCNARSLHLLLSPSSAKPAAPCQHARNHSLDFVSRRRRRSSTVAVAVGRRDGSRRRLWLLLEIAAETETAATASPAQFEHDEDDDHSAKHLGVDLARPSPVPNRPSGPFRPRLHPLGTSTATTSSRDSAVRCPQLVTDTGTVARSDEYNSVHLARTSSSIDATDTDDPDRSGKRSSSQGSRDGEMRLRESSTDRLHAVQGFVDRRLTGTAGGWAAGGTSRGRSRGRGADTGKGEEGPAETAKRTERTASSRKLSLAEANDAISAIQSATSSDESFLAGLSVHEKLDLVRAVSTIARAVQPFPPLELLPSSSSSSSSGPSSSSSPDETKRIRLRHHAAELMRDLLTRAGVDRIDSVGDSAQSGTRSSAALLVVDAACLADDVVALSDSINVASASSSSLAAAVTNLFRQQDSSLPGRSDKVAASRHRNRAQNAHAALALVLEALDHSPHSDASDTYSSALVALRLMHDLGAERLLDFVQPDSPAPSREKQIAYNDVLRRRYGVILARLEPTPSRWFARRLEQRTTTSADEDVLAAVGSHLIRHLARAGSAGEAFAVWQKMAVREGREGKSLRSRLTDLERLEALTSLVDGLAMDRLFADGNTLAIELEELARAVQIGEVAAESDTEAAAAEPFVGEAHPLVPEAYRALARLAANQGRAPILDRLLARLAAVTTDADSSVLEPAARQMRARSRRYELDEVRAIFVSAELAAASPEERARLWGQLIAAHVRVNDVEGGLRTLQEMLETGLYVPLVTINVILHGFARRGDVKRSAELFARIAEGEFPRVQPDTGSWNALILAHVVARDPSTAEALIKEMRLSGARPDQQTWTTLLSAYVENGQWTAAFRVYRHLQSHPDPTFRPDTAVYNVMLKACILTGTPAPTVVELFRDLVARGVRPNMRTYTLVLQSVCLTGMMDVAEELFLLMDRRHDSPNRIPGMSVIEPDQFVFATLVAGYLRRGQSDKARAMLLEMNARGIRTSSIAVGIIIAARVAALQEREGHISAESMQRVIQQARDFLRDGANGEPGGLAARRRRQPVRFDRPLALGKEAAVVYSPILRSLAKQGDIAAALELFDEILDRQDARGAPPIELYTTLMDGFRIQAAELDSPAESEEMAQSVYSIWHQLYDSVCERFVRLRPIENVGEAATVGGPPLPKFARRVDPAQAGLLRLPLTILLDTATHLDDRGFIEATWRRLAQQGFAFDISNWNALAAWFIRDLQLEKALWITEHILCRPVDDEEADVQSFAKFATELASVDRLDTVGRAPTRLWQNRPPETPRSVDLSFLDEALTSSPREDEAGISSAPGESDEVEGTESPGATGRDDLQAAFQTAHSRSVALTTLAYRRTLESLGVALDHLTVNGTVRPEEDAEISTVADTAGPPAADGSSSLDEAQAFYRRLIRDHPRTIRAIETLRAHRQRVEMDRYERSKGRY</sequence>
<dbReference type="PANTHER" id="PTHR47938">
    <property type="entry name" value="RESPIRATORY COMPLEX I CHAPERONE (CIA84), PUTATIVE (AFU_ORTHOLOGUE AFUA_2G06020)-RELATED"/>
    <property type="match status" value="1"/>
</dbReference>
<dbReference type="PANTHER" id="PTHR47938:SF35">
    <property type="entry name" value="PENTATRICOPEPTIDE REPEAT-CONTAINING PROTEIN 4, MITOCHONDRIAL-RELATED"/>
    <property type="match status" value="1"/>
</dbReference>
<feature type="region of interest" description="Disordered" evidence="2">
    <location>
        <begin position="1"/>
        <end position="56"/>
    </location>
</feature>
<feature type="repeat" description="PPR" evidence="1">
    <location>
        <begin position="947"/>
        <end position="982"/>
    </location>
</feature>
<keyword evidence="4" id="KW-1185">Reference proteome</keyword>
<feature type="repeat" description="PPR" evidence="1">
    <location>
        <begin position="983"/>
        <end position="1017"/>
    </location>
</feature>
<organism evidence="3 4">
    <name type="scientific">Rhodotorula mucilaginosa</name>
    <name type="common">Yeast</name>
    <name type="synonym">Rhodotorula rubra</name>
    <dbReference type="NCBI Taxonomy" id="5537"/>
    <lineage>
        <taxon>Eukaryota</taxon>
        <taxon>Fungi</taxon>
        <taxon>Dikarya</taxon>
        <taxon>Basidiomycota</taxon>
        <taxon>Pucciniomycotina</taxon>
        <taxon>Microbotryomycetes</taxon>
        <taxon>Sporidiobolales</taxon>
        <taxon>Sporidiobolaceae</taxon>
        <taxon>Rhodotorula</taxon>
    </lineage>
</organism>
<dbReference type="NCBIfam" id="TIGR00756">
    <property type="entry name" value="PPR"/>
    <property type="match status" value="3"/>
</dbReference>
<accession>A0A9P7B2M3</accession>
<dbReference type="Proteomes" id="UP000777482">
    <property type="component" value="Unassembled WGS sequence"/>
</dbReference>
<dbReference type="InterPro" id="IPR002885">
    <property type="entry name" value="PPR_rpt"/>
</dbReference>
<evidence type="ECO:0000256" key="1">
    <source>
        <dbReference type="PROSITE-ProRule" id="PRU00708"/>
    </source>
</evidence>
<dbReference type="Pfam" id="PF01535">
    <property type="entry name" value="PPR"/>
    <property type="match status" value="2"/>
</dbReference>
<feature type="repeat" description="PPR" evidence="1">
    <location>
        <begin position="909"/>
        <end position="939"/>
    </location>
</feature>
<dbReference type="InterPro" id="IPR011990">
    <property type="entry name" value="TPR-like_helical_dom_sf"/>
</dbReference>
<dbReference type="Gene3D" id="1.25.40.10">
    <property type="entry name" value="Tetratricopeptide repeat domain"/>
    <property type="match status" value="3"/>
</dbReference>
<evidence type="ECO:0000313" key="4">
    <source>
        <dbReference type="Proteomes" id="UP000777482"/>
    </source>
</evidence>
<feature type="compositionally biased region" description="Basic and acidic residues" evidence="2">
    <location>
        <begin position="267"/>
        <end position="292"/>
    </location>
</feature>
<evidence type="ECO:0000256" key="2">
    <source>
        <dbReference type="SAM" id="MobiDB-lite"/>
    </source>
</evidence>
<protein>
    <recommendedName>
        <fullName evidence="5">Pentacotripeptide-repeat region of PRORP domain-containing protein</fullName>
    </recommendedName>
</protein>
<feature type="region of interest" description="Disordered" evidence="2">
    <location>
        <begin position="1376"/>
        <end position="1406"/>
    </location>
</feature>